<gene>
    <name evidence="1" type="ORF">KS407_03795</name>
</gene>
<evidence type="ECO:0000313" key="1">
    <source>
        <dbReference type="EMBL" id="MBU9720566.1"/>
    </source>
</evidence>
<accession>A0ABS6JPS3</accession>
<sequence length="239" mass="26640">MNNLTIPQLNQDTTKDQELVQLAGLEAYLERPQGYTIEIGSSRFEIYHTNYDHPTGLDALTLQNVDTGEFIITYVGTNLDAKYGILDLYTNVKLLNGPTPPQLQAANDYFLQMQAELAKSEHEISYVCGNSLGGALANSVAVKNPEVKSVTINPALVPYEMVVEDAEYPNITNYISQYDILNLSIRAGQLDHRVPASLLLTTPKSLIKDRYYKHSNSTSPTKLPFFSFMDKNVIKTSTL</sequence>
<name>A0ABS6JPS3_9BACI</name>
<dbReference type="InterPro" id="IPR029058">
    <property type="entry name" value="AB_hydrolase_fold"/>
</dbReference>
<comment type="caution">
    <text evidence="1">The sequence shown here is derived from an EMBL/GenBank/DDBJ whole genome shotgun (WGS) entry which is preliminary data.</text>
</comment>
<dbReference type="EMBL" id="JAHQCR010000018">
    <property type="protein sequence ID" value="MBU9720566.1"/>
    <property type="molecule type" value="Genomic_DNA"/>
</dbReference>
<dbReference type="InterPro" id="IPR008886">
    <property type="entry name" value="UPF0227/Esterase_YqiA"/>
</dbReference>
<dbReference type="SUPFAM" id="SSF53474">
    <property type="entry name" value="alpha/beta-Hydrolases"/>
    <property type="match status" value="1"/>
</dbReference>
<dbReference type="Gene3D" id="3.40.50.1820">
    <property type="entry name" value="alpha/beta hydrolase"/>
    <property type="match status" value="1"/>
</dbReference>
<organism evidence="1 2">
    <name type="scientific">Evansella alkalicola</name>
    <dbReference type="NCBI Taxonomy" id="745819"/>
    <lineage>
        <taxon>Bacteria</taxon>
        <taxon>Bacillati</taxon>
        <taxon>Bacillota</taxon>
        <taxon>Bacilli</taxon>
        <taxon>Bacillales</taxon>
        <taxon>Bacillaceae</taxon>
        <taxon>Evansella</taxon>
    </lineage>
</organism>
<evidence type="ECO:0000313" key="2">
    <source>
        <dbReference type="Proteomes" id="UP000790580"/>
    </source>
</evidence>
<dbReference type="Proteomes" id="UP000790580">
    <property type="component" value="Unassembled WGS sequence"/>
</dbReference>
<dbReference type="Pfam" id="PF05728">
    <property type="entry name" value="UPF0227"/>
    <property type="match status" value="1"/>
</dbReference>
<reference evidence="1 2" key="1">
    <citation type="submission" date="2021-06" db="EMBL/GenBank/DDBJ databases">
        <title>Bacillus sp. RD4P76, an endophyte from a halophyte.</title>
        <authorList>
            <person name="Sun J.-Q."/>
        </authorList>
    </citation>
    <scope>NUCLEOTIDE SEQUENCE [LARGE SCALE GENOMIC DNA]</scope>
    <source>
        <strain evidence="1 2">JCM 17098</strain>
    </source>
</reference>
<proteinExistence type="predicted"/>
<keyword evidence="2" id="KW-1185">Reference proteome</keyword>
<protein>
    <submittedName>
        <fullName evidence="1">Uncharacterized protein</fullName>
    </submittedName>
</protein>